<comment type="caution">
    <text evidence="2">The sequence shown here is derived from an EMBL/GenBank/DDBJ whole genome shotgun (WGS) entry which is preliminary data.</text>
</comment>
<organism evidence="2 3">
    <name type="scientific">Rosa chinensis</name>
    <name type="common">China rose</name>
    <dbReference type="NCBI Taxonomy" id="74649"/>
    <lineage>
        <taxon>Eukaryota</taxon>
        <taxon>Viridiplantae</taxon>
        <taxon>Streptophyta</taxon>
        <taxon>Embryophyta</taxon>
        <taxon>Tracheophyta</taxon>
        <taxon>Spermatophyta</taxon>
        <taxon>Magnoliopsida</taxon>
        <taxon>eudicotyledons</taxon>
        <taxon>Gunneridae</taxon>
        <taxon>Pentapetalae</taxon>
        <taxon>rosids</taxon>
        <taxon>fabids</taxon>
        <taxon>Rosales</taxon>
        <taxon>Rosaceae</taxon>
        <taxon>Rosoideae</taxon>
        <taxon>Rosoideae incertae sedis</taxon>
        <taxon>Rosa</taxon>
    </lineage>
</organism>
<reference evidence="2 3" key="1">
    <citation type="journal article" date="2018" name="Nat. Genet.">
        <title>The Rosa genome provides new insights in the design of modern roses.</title>
        <authorList>
            <person name="Bendahmane M."/>
        </authorList>
    </citation>
    <scope>NUCLEOTIDE SEQUENCE [LARGE SCALE GENOMIC DNA]</scope>
    <source>
        <strain evidence="3">cv. Old Blush</strain>
    </source>
</reference>
<evidence type="ECO:0000313" key="3">
    <source>
        <dbReference type="Proteomes" id="UP000238479"/>
    </source>
</evidence>
<sequence>MWKLVLLSIVLEMLRRIKVINLTASTIAFGDDEGCIKIWDTRQLCCCNSFNA</sequence>
<feature type="signal peptide" evidence="1">
    <location>
        <begin position="1"/>
        <end position="19"/>
    </location>
</feature>
<evidence type="ECO:0000313" key="2">
    <source>
        <dbReference type="EMBL" id="PRQ31126.1"/>
    </source>
</evidence>
<keyword evidence="1" id="KW-0732">Signal</keyword>
<keyword evidence="3" id="KW-1185">Reference proteome</keyword>
<evidence type="ECO:0008006" key="4">
    <source>
        <dbReference type="Google" id="ProtNLM"/>
    </source>
</evidence>
<dbReference type="EMBL" id="PDCK01000043">
    <property type="protein sequence ID" value="PRQ31126.1"/>
    <property type="molecule type" value="Genomic_DNA"/>
</dbReference>
<dbReference type="Proteomes" id="UP000238479">
    <property type="component" value="Chromosome 5"/>
</dbReference>
<protein>
    <recommendedName>
        <fullName evidence="4">Transcription factor WD40-like family</fullName>
    </recommendedName>
</protein>
<proteinExistence type="predicted"/>
<dbReference type="STRING" id="74649.A0A2P6QAB3"/>
<accession>A0A2P6QAB3</accession>
<evidence type="ECO:0000256" key="1">
    <source>
        <dbReference type="SAM" id="SignalP"/>
    </source>
</evidence>
<dbReference type="Gramene" id="PRQ31126">
    <property type="protein sequence ID" value="PRQ31126"/>
    <property type="gene ID" value="RchiOBHm_Chr5g0032061"/>
</dbReference>
<gene>
    <name evidence="2" type="ORF">RchiOBHm_Chr5g0032061</name>
</gene>
<name>A0A2P6QAB3_ROSCH</name>
<dbReference type="AlphaFoldDB" id="A0A2P6QAB3"/>
<feature type="chain" id="PRO_5015137184" description="Transcription factor WD40-like family" evidence="1">
    <location>
        <begin position="20"/>
        <end position="52"/>
    </location>
</feature>